<feature type="non-terminal residue" evidence="1">
    <location>
        <position position="1"/>
    </location>
</feature>
<reference evidence="1" key="1">
    <citation type="submission" date="2024-09" db="EMBL/GenBank/DDBJ databases">
        <title>Black Yeasts Isolated from many extreme environments.</title>
        <authorList>
            <person name="Coleine C."/>
            <person name="Stajich J.E."/>
            <person name="Selbmann L."/>
        </authorList>
    </citation>
    <scope>NUCLEOTIDE SEQUENCE</scope>
    <source>
        <strain evidence="1">CCFEE 5737</strain>
    </source>
</reference>
<evidence type="ECO:0000313" key="2">
    <source>
        <dbReference type="Proteomes" id="UP001186974"/>
    </source>
</evidence>
<protein>
    <submittedName>
        <fullName evidence="1">Uncharacterized protein</fullName>
    </submittedName>
</protein>
<sequence length="180" mass="18865">TGRAVGRWTDEGAVGTTTVALGGRSGRDGYLGGDRWVAVGSSAGIVNIYDRRAWAVAAAAADNNGVPPRPTPTRTLDNLTTPISHLAFSPDGQVLVMASRWKQDALRLVHLPTCTVFKNWPTQSTPLGRVSSVAFGTVVAAAASRGEEGKDGKEVGVGGGELWLAVGSEQGKVRLWEIRS</sequence>
<dbReference type="Proteomes" id="UP001186974">
    <property type="component" value="Unassembled WGS sequence"/>
</dbReference>
<comment type="caution">
    <text evidence="1">The sequence shown here is derived from an EMBL/GenBank/DDBJ whole genome shotgun (WGS) entry which is preliminary data.</text>
</comment>
<proteinExistence type="predicted"/>
<organism evidence="1 2">
    <name type="scientific">Coniosporium uncinatum</name>
    <dbReference type="NCBI Taxonomy" id="93489"/>
    <lineage>
        <taxon>Eukaryota</taxon>
        <taxon>Fungi</taxon>
        <taxon>Dikarya</taxon>
        <taxon>Ascomycota</taxon>
        <taxon>Pezizomycotina</taxon>
        <taxon>Dothideomycetes</taxon>
        <taxon>Dothideomycetes incertae sedis</taxon>
        <taxon>Coniosporium</taxon>
    </lineage>
</organism>
<gene>
    <name evidence="1" type="ORF">LTS18_013125</name>
</gene>
<accession>A0ACC3DIT5</accession>
<evidence type="ECO:0000313" key="1">
    <source>
        <dbReference type="EMBL" id="KAK3076404.1"/>
    </source>
</evidence>
<dbReference type="EMBL" id="JAWDJW010004013">
    <property type="protein sequence ID" value="KAK3076404.1"/>
    <property type="molecule type" value="Genomic_DNA"/>
</dbReference>
<keyword evidence="2" id="KW-1185">Reference proteome</keyword>
<name>A0ACC3DIT5_9PEZI</name>